<evidence type="ECO:0000313" key="1">
    <source>
        <dbReference type="EMBL" id="RCG25413.1"/>
    </source>
</evidence>
<protein>
    <submittedName>
        <fullName evidence="1">Uncharacterized protein</fullName>
    </submittedName>
</protein>
<dbReference type="AlphaFoldDB" id="A0A367F4Z1"/>
<gene>
    <name evidence="1" type="ORF">DQ384_31615</name>
</gene>
<name>A0A367F4Z1_9ACTN</name>
<accession>A0A367F4Z1</accession>
<evidence type="ECO:0000313" key="2">
    <source>
        <dbReference type="Proteomes" id="UP000253094"/>
    </source>
</evidence>
<dbReference type="EMBL" id="QOIL01000022">
    <property type="protein sequence ID" value="RCG25413.1"/>
    <property type="molecule type" value="Genomic_DNA"/>
</dbReference>
<sequence length="71" mass="7656">MVYVSFVVSMLSRAIVGRGALLGKRTMLVLDAPDMALWRRRRAGHQVGPGLVQSLSVESTRLEGSMLGSLA</sequence>
<organism evidence="1 2">
    <name type="scientific">Sphaerisporangium album</name>
    <dbReference type="NCBI Taxonomy" id="509200"/>
    <lineage>
        <taxon>Bacteria</taxon>
        <taxon>Bacillati</taxon>
        <taxon>Actinomycetota</taxon>
        <taxon>Actinomycetes</taxon>
        <taxon>Streptosporangiales</taxon>
        <taxon>Streptosporangiaceae</taxon>
        <taxon>Sphaerisporangium</taxon>
    </lineage>
</organism>
<reference evidence="1 2" key="1">
    <citation type="submission" date="2018-06" db="EMBL/GenBank/DDBJ databases">
        <title>Sphaerisporangium craniellae sp. nov., isolated from a marine sponge in the South China Sea.</title>
        <authorList>
            <person name="Li L."/>
        </authorList>
    </citation>
    <scope>NUCLEOTIDE SEQUENCE [LARGE SCALE GENOMIC DNA]</scope>
    <source>
        <strain evidence="1 2">CCTCC AA 208026</strain>
    </source>
</reference>
<proteinExistence type="predicted"/>
<dbReference type="Proteomes" id="UP000253094">
    <property type="component" value="Unassembled WGS sequence"/>
</dbReference>
<comment type="caution">
    <text evidence="1">The sequence shown here is derived from an EMBL/GenBank/DDBJ whole genome shotgun (WGS) entry which is preliminary data.</text>
</comment>
<keyword evidence="2" id="KW-1185">Reference proteome</keyword>